<accession>Q6TFA3</accession>
<name>Q6TFA3_AERHY</name>
<dbReference type="EMBL" id="AY422736">
    <property type="protein sequence ID" value="AAR06617.1"/>
    <property type="molecule type" value="Genomic_DNA"/>
</dbReference>
<reference evidence="1" key="1">
    <citation type="journal article" date="2000" name="Microbiology">
        <title>Molecular analysis of genetic differences between virulent and avirulent strains of Aeromonas hydrophila isolated from diseased fish.</title>
        <authorList>
            <person name="Zhang Y.L."/>
            <person name="Ong C.T."/>
            <person name="Leung K.Y."/>
        </authorList>
    </citation>
    <scope>NUCLEOTIDE SEQUENCE</scope>
    <source>
        <strain evidence="1">PPD134/91</strain>
    </source>
</reference>
<reference evidence="1" key="2">
    <citation type="submission" date="2003-09" db="EMBL/GenBank/DDBJ databases">
        <authorList>
            <person name="Lau Y.L."/>
            <person name="Leung K.Y."/>
        </authorList>
    </citation>
    <scope>NUCLEOTIDE SEQUENCE</scope>
    <source>
        <strain evidence="1">PPD134/91</strain>
    </source>
</reference>
<proteinExistence type="predicted"/>
<organism evidence="1">
    <name type="scientific">Aeromonas hydrophila</name>
    <dbReference type="NCBI Taxonomy" id="644"/>
    <lineage>
        <taxon>Bacteria</taxon>
        <taxon>Pseudomonadati</taxon>
        <taxon>Pseudomonadota</taxon>
        <taxon>Gammaproteobacteria</taxon>
        <taxon>Aeromonadales</taxon>
        <taxon>Aeromonadaceae</taxon>
        <taxon>Aeromonas</taxon>
    </lineage>
</organism>
<protein>
    <submittedName>
        <fullName evidence="1">Uncharacterized protein</fullName>
    </submittedName>
</protein>
<sequence>MICLCRRDRLERFLAGQDILPMSQYHIDDELILFYLACLESGHLLVFHSDAKGCCYHLQSI</sequence>
<evidence type="ECO:0000313" key="1">
    <source>
        <dbReference type="EMBL" id="AAR06617.1"/>
    </source>
</evidence>
<dbReference type="AlphaFoldDB" id="Q6TFA3"/>